<reference evidence="6 8" key="1">
    <citation type="journal article" date="2008" name="Science">
        <title>The Physcomitrella genome reveals evolutionary insights into the conquest of land by plants.</title>
        <authorList>
            <person name="Rensing S."/>
            <person name="Lang D."/>
            <person name="Zimmer A."/>
            <person name="Terry A."/>
            <person name="Salamov A."/>
            <person name="Shapiro H."/>
            <person name="Nishiyama T."/>
            <person name="Perroud P.-F."/>
            <person name="Lindquist E."/>
            <person name="Kamisugi Y."/>
            <person name="Tanahashi T."/>
            <person name="Sakakibara K."/>
            <person name="Fujita T."/>
            <person name="Oishi K."/>
            <person name="Shin-I T."/>
            <person name="Kuroki Y."/>
            <person name="Toyoda A."/>
            <person name="Suzuki Y."/>
            <person name="Hashimoto A."/>
            <person name="Yamaguchi K."/>
            <person name="Sugano A."/>
            <person name="Kohara Y."/>
            <person name="Fujiyama A."/>
            <person name="Anterola A."/>
            <person name="Aoki S."/>
            <person name="Ashton N."/>
            <person name="Barbazuk W.B."/>
            <person name="Barker E."/>
            <person name="Bennetzen J."/>
            <person name="Bezanilla M."/>
            <person name="Blankenship R."/>
            <person name="Cho S.H."/>
            <person name="Dutcher S."/>
            <person name="Estelle M."/>
            <person name="Fawcett J.A."/>
            <person name="Gundlach H."/>
            <person name="Hanada K."/>
            <person name="Heyl A."/>
            <person name="Hicks K.A."/>
            <person name="Hugh J."/>
            <person name="Lohr M."/>
            <person name="Mayer K."/>
            <person name="Melkozernov A."/>
            <person name="Murata T."/>
            <person name="Nelson D."/>
            <person name="Pils B."/>
            <person name="Prigge M."/>
            <person name="Reiss B."/>
            <person name="Renner T."/>
            <person name="Rombauts S."/>
            <person name="Rushton P."/>
            <person name="Sanderfoot A."/>
            <person name="Schween G."/>
            <person name="Shiu S.-H."/>
            <person name="Stueber K."/>
            <person name="Theodoulou F.L."/>
            <person name="Tu H."/>
            <person name="Van de Peer Y."/>
            <person name="Verrier P.J."/>
            <person name="Waters E."/>
            <person name="Wood A."/>
            <person name="Yang L."/>
            <person name="Cove D."/>
            <person name="Cuming A."/>
            <person name="Hasebe M."/>
            <person name="Lucas S."/>
            <person name="Mishler D.B."/>
            <person name="Reski R."/>
            <person name="Grigoriev I."/>
            <person name="Quatrano R.S."/>
            <person name="Boore J.L."/>
        </authorList>
    </citation>
    <scope>NUCLEOTIDE SEQUENCE [LARGE SCALE GENOMIC DNA]</scope>
    <source>
        <strain evidence="7 8">cv. Gransden 2004</strain>
    </source>
</reference>
<proteinExistence type="inferred from homology"/>
<comment type="similarity">
    <text evidence="5">Belongs to the SURF1 family.</text>
</comment>
<dbReference type="FunCoup" id="A0A2K1KIF0">
    <property type="interactions" value="3149"/>
</dbReference>
<dbReference type="OrthoDB" id="10040024at2759"/>
<keyword evidence="5" id="KW-0999">Mitochondrion inner membrane</keyword>
<dbReference type="Gramene" id="Pp3c5_4480V3.2">
    <property type="protein sequence ID" value="Pp3c5_4480V3.2"/>
    <property type="gene ID" value="Pp3c5_4480"/>
</dbReference>
<name>A0A2K1KIF0_PHYPA</name>
<evidence type="ECO:0000256" key="1">
    <source>
        <dbReference type="ARBA" id="ARBA00004370"/>
    </source>
</evidence>
<comment type="function">
    <text evidence="5">Probably involved in the biogenesis of the COX complex.</text>
</comment>
<dbReference type="KEGG" id="ppp:112282365"/>
<dbReference type="STRING" id="3218.A0A2K1KIF0"/>
<keyword evidence="2 5" id="KW-0812">Transmembrane</keyword>
<accession>A0A2K1KIF0</accession>
<dbReference type="EnsemblPlants" id="Pp3c5_4480V3.1">
    <property type="protein sequence ID" value="Pp3c5_4480V3.1"/>
    <property type="gene ID" value="Pp3c5_4480"/>
</dbReference>
<dbReference type="InterPro" id="IPR045214">
    <property type="entry name" value="Surf1/Surf4"/>
</dbReference>
<feature type="transmembrane region" description="Helical" evidence="5">
    <location>
        <begin position="57"/>
        <end position="80"/>
    </location>
</feature>
<dbReference type="RefSeq" id="XP_024375645.1">
    <property type="nucleotide sequence ID" value="XM_024519877.2"/>
</dbReference>
<dbReference type="Pfam" id="PF02104">
    <property type="entry name" value="SURF1"/>
    <property type="match status" value="1"/>
</dbReference>
<organism evidence="6">
    <name type="scientific">Physcomitrium patens</name>
    <name type="common">Spreading-leaved earth moss</name>
    <name type="synonym">Physcomitrella patens</name>
    <dbReference type="NCBI Taxonomy" id="3218"/>
    <lineage>
        <taxon>Eukaryota</taxon>
        <taxon>Viridiplantae</taxon>
        <taxon>Streptophyta</taxon>
        <taxon>Embryophyta</taxon>
        <taxon>Bryophyta</taxon>
        <taxon>Bryophytina</taxon>
        <taxon>Bryopsida</taxon>
        <taxon>Funariidae</taxon>
        <taxon>Funariales</taxon>
        <taxon>Funariaceae</taxon>
        <taxon>Physcomitrium</taxon>
    </lineage>
</organism>
<dbReference type="OMA" id="WYSRDVA"/>
<sequence length="352" mass="39088">MAARLLRSGGRGTFYSPHLQRMPGFSSSTGAVRPASSAAEISAAASTLKPEEAGKKWGLSVLVLLVPCAATFGLGSWQLIRREKKIELLNFRRERFEEDPIALEEALSIKSQNAESVSDVLQYRKVHCEGILDESRSLFVGPRSRTLYGAAEKGYYMITPLICKSKDDDRVQLPVLVNQGWVPSSTRNQALKQEQPIHVVVKSAPEEKKVKQSSWWGGWGKPQATEKGSVVVGEDPAKPIVKVVGVIRDGEQPNMFVPNNQPDRGQWFYVDVPVMAQVMHLPPDVTYMEAVAASSPDREGRKKFPLLKESDSFLKSSVMPQDHLNYALTWYTLSAATTFMTVKRLKSGKRGR</sequence>
<evidence type="ECO:0000313" key="7">
    <source>
        <dbReference type="EnsemblPlants" id="Pp3c5_4480V3.1"/>
    </source>
</evidence>
<reference evidence="7" key="3">
    <citation type="submission" date="2020-12" db="UniProtKB">
        <authorList>
            <consortium name="EnsemblPlants"/>
        </authorList>
    </citation>
    <scope>IDENTIFICATION</scope>
</reference>
<reference evidence="6 8" key="2">
    <citation type="journal article" date="2018" name="Plant J.">
        <title>The Physcomitrella patens chromosome-scale assembly reveals moss genome structure and evolution.</title>
        <authorList>
            <person name="Lang D."/>
            <person name="Ullrich K.K."/>
            <person name="Murat F."/>
            <person name="Fuchs J."/>
            <person name="Jenkins J."/>
            <person name="Haas F.B."/>
            <person name="Piednoel M."/>
            <person name="Gundlach H."/>
            <person name="Van Bel M."/>
            <person name="Meyberg R."/>
            <person name="Vives C."/>
            <person name="Morata J."/>
            <person name="Symeonidi A."/>
            <person name="Hiss M."/>
            <person name="Muchero W."/>
            <person name="Kamisugi Y."/>
            <person name="Saleh O."/>
            <person name="Blanc G."/>
            <person name="Decker E.L."/>
            <person name="van Gessel N."/>
            <person name="Grimwood J."/>
            <person name="Hayes R.D."/>
            <person name="Graham S.W."/>
            <person name="Gunter L.E."/>
            <person name="McDaniel S.F."/>
            <person name="Hoernstein S.N.W."/>
            <person name="Larsson A."/>
            <person name="Li F.W."/>
            <person name="Perroud P.F."/>
            <person name="Phillips J."/>
            <person name="Ranjan P."/>
            <person name="Rokshar D.S."/>
            <person name="Rothfels C.J."/>
            <person name="Schneider L."/>
            <person name="Shu S."/>
            <person name="Stevenson D.W."/>
            <person name="Thummler F."/>
            <person name="Tillich M."/>
            <person name="Villarreal Aguilar J.C."/>
            <person name="Widiez T."/>
            <person name="Wong G.K."/>
            <person name="Wymore A."/>
            <person name="Zhang Y."/>
            <person name="Zimmer A.D."/>
            <person name="Quatrano R.S."/>
            <person name="Mayer K.F.X."/>
            <person name="Goodstein D."/>
            <person name="Casacuberta J.M."/>
            <person name="Vandepoele K."/>
            <person name="Reski R."/>
            <person name="Cuming A.C."/>
            <person name="Tuskan G.A."/>
            <person name="Maumus F."/>
            <person name="Salse J."/>
            <person name="Schmutz J."/>
            <person name="Rensing S.A."/>
        </authorList>
    </citation>
    <scope>NUCLEOTIDE SEQUENCE [LARGE SCALE GENOMIC DNA]</scope>
    <source>
        <strain evidence="7 8">cv. Gransden 2004</strain>
    </source>
</reference>
<comment type="caution">
    <text evidence="5">Lacks conserved residue(s) required for the propagation of feature annotation.</text>
</comment>
<dbReference type="AlphaFoldDB" id="A0A2K1KIF0"/>
<keyword evidence="5" id="KW-0496">Mitochondrion</keyword>
<dbReference type="PROSITE" id="PS50895">
    <property type="entry name" value="SURF1"/>
    <property type="match status" value="1"/>
</dbReference>
<evidence type="ECO:0000313" key="8">
    <source>
        <dbReference type="Proteomes" id="UP000006727"/>
    </source>
</evidence>
<dbReference type="EMBL" id="ABEU02000005">
    <property type="protein sequence ID" value="PNR53566.1"/>
    <property type="molecule type" value="Genomic_DNA"/>
</dbReference>
<dbReference type="InterPro" id="IPR002994">
    <property type="entry name" value="Surf1/Shy1"/>
</dbReference>
<dbReference type="GeneID" id="112282365"/>
<dbReference type="PANTHER" id="PTHR23427">
    <property type="entry name" value="SURFEIT LOCUS PROTEIN"/>
    <property type="match status" value="1"/>
</dbReference>
<comment type="subcellular location">
    <subcellularLocation>
        <location evidence="1">Membrane</location>
    </subcellularLocation>
    <subcellularLocation>
        <location evidence="5">Mitochondrion inner membrane</location>
        <topology evidence="5">Multi-pass membrane protein</topology>
    </subcellularLocation>
</comment>
<keyword evidence="3 5" id="KW-1133">Transmembrane helix</keyword>
<keyword evidence="8" id="KW-1185">Reference proteome</keyword>
<gene>
    <name evidence="7" type="primary">LOC112282365</name>
    <name evidence="6" type="ORF">PHYPA_007241</name>
</gene>
<evidence type="ECO:0000256" key="5">
    <source>
        <dbReference type="RuleBase" id="RU363076"/>
    </source>
</evidence>
<evidence type="ECO:0000313" key="6">
    <source>
        <dbReference type="EMBL" id="PNR53566.1"/>
    </source>
</evidence>
<dbReference type="GO" id="GO:0005743">
    <property type="term" value="C:mitochondrial inner membrane"/>
    <property type="evidence" value="ECO:0007669"/>
    <property type="project" value="UniProtKB-SubCell"/>
</dbReference>
<evidence type="ECO:0000256" key="4">
    <source>
        <dbReference type="ARBA" id="ARBA00023136"/>
    </source>
</evidence>
<dbReference type="CDD" id="cd06662">
    <property type="entry name" value="SURF1"/>
    <property type="match status" value="1"/>
</dbReference>
<keyword evidence="4 5" id="KW-0472">Membrane</keyword>
<dbReference type="PaxDb" id="3218-PP1S41_232V6.1"/>
<evidence type="ECO:0000256" key="2">
    <source>
        <dbReference type="ARBA" id="ARBA00022692"/>
    </source>
</evidence>
<dbReference type="Proteomes" id="UP000006727">
    <property type="component" value="Chromosome 5"/>
</dbReference>
<evidence type="ECO:0000256" key="3">
    <source>
        <dbReference type="ARBA" id="ARBA00022989"/>
    </source>
</evidence>
<dbReference type="Gramene" id="Pp3c5_4480V3.1">
    <property type="protein sequence ID" value="Pp3c5_4480V3.1"/>
    <property type="gene ID" value="Pp3c5_4480"/>
</dbReference>
<dbReference type="EnsemblPlants" id="Pp3c5_4480V3.2">
    <property type="protein sequence ID" value="Pp3c5_4480V3.2"/>
    <property type="gene ID" value="Pp3c5_4480"/>
</dbReference>
<dbReference type="PANTHER" id="PTHR23427:SF2">
    <property type="entry name" value="SURFEIT LOCUS PROTEIN 1"/>
    <property type="match status" value="1"/>
</dbReference>
<protein>
    <recommendedName>
        <fullName evidence="5">SURF1-like protein</fullName>
    </recommendedName>
</protein>